<evidence type="ECO:0000313" key="2">
    <source>
        <dbReference type="Proteomes" id="UP000789570"/>
    </source>
</evidence>
<evidence type="ECO:0000313" key="1">
    <source>
        <dbReference type="EMBL" id="CAG8680761.1"/>
    </source>
</evidence>
<dbReference type="AlphaFoldDB" id="A0A9N9EJC8"/>
<comment type="caution">
    <text evidence="1">The sequence shown here is derived from an EMBL/GenBank/DDBJ whole genome shotgun (WGS) entry which is preliminary data.</text>
</comment>
<name>A0A9N9EJC8_9GLOM</name>
<organism evidence="1 2">
    <name type="scientific">Funneliformis caledonium</name>
    <dbReference type="NCBI Taxonomy" id="1117310"/>
    <lineage>
        <taxon>Eukaryota</taxon>
        <taxon>Fungi</taxon>
        <taxon>Fungi incertae sedis</taxon>
        <taxon>Mucoromycota</taxon>
        <taxon>Glomeromycotina</taxon>
        <taxon>Glomeromycetes</taxon>
        <taxon>Glomerales</taxon>
        <taxon>Glomeraceae</taxon>
        <taxon>Funneliformis</taxon>
    </lineage>
</organism>
<dbReference type="Proteomes" id="UP000789570">
    <property type="component" value="Unassembled WGS sequence"/>
</dbReference>
<sequence length="50" mass="6211">KKPFISAINKSKQLAWAIEKRHWTLEDWKKIVWTDELTFLQIQKSRWERV</sequence>
<keyword evidence="2" id="KW-1185">Reference proteome</keyword>
<reference evidence="1" key="1">
    <citation type="submission" date="2021-06" db="EMBL/GenBank/DDBJ databases">
        <authorList>
            <person name="Kallberg Y."/>
            <person name="Tangrot J."/>
            <person name="Rosling A."/>
        </authorList>
    </citation>
    <scope>NUCLEOTIDE SEQUENCE</scope>
    <source>
        <strain evidence="1">UK204</strain>
    </source>
</reference>
<dbReference type="Gene3D" id="3.30.420.10">
    <property type="entry name" value="Ribonuclease H-like superfamily/Ribonuclease H"/>
    <property type="match status" value="1"/>
</dbReference>
<dbReference type="EMBL" id="CAJVPQ010006112">
    <property type="protein sequence ID" value="CAG8680761.1"/>
    <property type="molecule type" value="Genomic_DNA"/>
</dbReference>
<feature type="non-terminal residue" evidence="1">
    <location>
        <position position="1"/>
    </location>
</feature>
<dbReference type="OrthoDB" id="2446457at2759"/>
<proteinExistence type="predicted"/>
<dbReference type="GO" id="GO:0003676">
    <property type="term" value="F:nucleic acid binding"/>
    <property type="evidence" value="ECO:0007669"/>
    <property type="project" value="InterPro"/>
</dbReference>
<protein>
    <submittedName>
        <fullName evidence="1">11743_t:CDS:1</fullName>
    </submittedName>
</protein>
<gene>
    <name evidence="1" type="ORF">FCALED_LOCUS12492</name>
</gene>
<accession>A0A9N9EJC8</accession>
<dbReference type="InterPro" id="IPR036397">
    <property type="entry name" value="RNaseH_sf"/>
</dbReference>